<dbReference type="Proteomes" id="UP000886520">
    <property type="component" value="Chromosome 24"/>
</dbReference>
<sequence length="331" mass="37064">MEHNLGMRGILAVRRPPSAARMTSLSNKRGEEVDVYRKLGLIRGLEEEEEEEEEDNVGRGYKYEEEGGNGEGAASPGSMSSVAGVEATARPRIVTVLASYLERMVAKNDVFVVQELQGGRGYRNNNCSNMMIRGYEQLTVFHGMKAPGIGVARYVERIYKYAHCSPSCFVVAYAYLDRFIHRHPGVPVTSLNIHRLLITSVMVAAKFLDDAYYNNAYYAKVGGVTTIEMNRLELEFLFTLGFRLQVTTHIFQSYCCHLEREYALGAGPTLYIPPLEKSKLQFSWSFGTPPNFNVDDDVCPDRASTSRDRPVARVRCSSPYISLHLAESVSS</sequence>
<gene>
    <name evidence="5" type="ORF">GOP47_0024662</name>
</gene>
<evidence type="ECO:0000313" key="5">
    <source>
        <dbReference type="EMBL" id="KAI5060242.1"/>
    </source>
</evidence>
<dbReference type="PANTHER" id="PTHR15615:SF108">
    <property type="entry name" value="PROTEIN CNPPD1"/>
    <property type="match status" value="1"/>
</dbReference>
<protein>
    <recommendedName>
        <fullName evidence="7">Cyclin</fullName>
    </recommendedName>
</protein>
<evidence type="ECO:0000256" key="4">
    <source>
        <dbReference type="SAM" id="MobiDB-lite"/>
    </source>
</evidence>
<keyword evidence="3" id="KW-0131">Cell cycle</keyword>
<reference evidence="5" key="1">
    <citation type="submission" date="2021-01" db="EMBL/GenBank/DDBJ databases">
        <title>Adiantum capillus-veneris genome.</title>
        <authorList>
            <person name="Fang Y."/>
            <person name="Liao Q."/>
        </authorList>
    </citation>
    <scope>NUCLEOTIDE SEQUENCE</scope>
    <source>
        <strain evidence="5">H3</strain>
        <tissue evidence="5">Leaf</tissue>
    </source>
</reference>
<keyword evidence="2" id="KW-0132">Cell division</keyword>
<dbReference type="OrthoDB" id="337735at2759"/>
<dbReference type="Pfam" id="PF08613">
    <property type="entry name" value="Cyclin"/>
    <property type="match status" value="1"/>
</dbReference>
<evidence type="ECO:0000256" key="3">
    <source>
        <dbReference type="ARBA" id="ARBA00023306"/>
    </source>
</evidence>
<evidence type="ECO:0000313" key="6">
    <source>
        <dbReference type="Proteomes" id="UP000886520"/>
    </source>
</evidence>
<dbReference type="CDD" id="cd20604">
    <property type="entry name" value="CYCLIN_AtCycU-like"/>
    <property type="match status" value="1"/>
</dbReference>
<dbReference type="InterPro" id="IPR013922">
    <property type="entry name" value="Cyclin_PHO80-like"/>
</dbReference>
<dbReference type="GO" id="GO:0051301">
    <property type="term" value="P:cell division"/>
    <property type="evidence" value="ECO:0007669"/>
    <property type="project" value="UniProtKB-KW"/>
</dbReference>
<evidence type="ECO:0000256" key="2">
    <source>
        <dbReference type="ARBA" id="ARBA00022618"/>
    </source>
</evidence>
<feature type="region of interest" description="Disordered" evidence="4">
    <location>
        <begin position="46"/>
        <end position="79"/>
    </location>
</feature>
<organism evidence="5 6">
    <name type="scientific">Adiantum capillus-veneris</name>
    <name type="common">Maidenhair fern</name>
    <dbReference type="NCBI Taxonomy" id="13818"/>
    <lineage>
        <taxon>Eukaryota</taxon>
        <taxon>Viridiplantae</taxon>
        <taxon>Streptophyta</taxon>
        <taxon>Embryophyta</taxon>
        <taxon>Tracheophyta</taxon>
        <taxon>Polypodiopsida</taxon>
        <taxon>Polypodiidae</taxon>
        <taxon>Polypodiales</taxon>
        <taxon>Pteridineae</taxon>
        <taxon>Pteridaceae</taxon>
        <taxon>Vittarioideae</taxon>
        <taxon>Adiantum</taxon>
    </lineage>
</organism>
<dbReference type="EMBL" id="JABFUD020000024">
    <property type="protein sequence ID" value="KAI5060242.1"/>
    <property type="molecule type" value="Genomic_DNA"/>
</dbReference>
<dbReference type="InterPro" id="IPR036915">
    <property type="entry name" value="Cyclin-like_sf"/>
</dbReference>
<comment type="similarity">
    <text evidence="1">Belongs to the cyclin family. Cyclin U/P subfamily.</text>
</comment>
<dbReference type="Gene3D" id="1.10.472.10">
    <property type="entry name" value="Cyclin-like"/>
    <property type="match status" value="1"/>
</dbReference>
<comment type="caution">
    <text evidence="5">The sequence shown here is derived from an EMBL/GenBank/DDBJ whole genome shotgun (WGS) entry which is preliminary data.</text>
</comment>
<feature type="compositionally biased region" description="Acidic residues" evidence="4">
    <location>
        <begin position="46"/>
        <end position="55"/>
    </location>
</feature>
<accession>A0A9D4U2P2</accession>
<evidence type="ECO:0000256" key="1">
    <source>
        <dbReference type="ARBA" id="ARBA00007215"/>
    </source>
</evidence>
<proteinExistence type="inferred from homology"/>
<dbReference type="PANTHER" id="PTHR15615">
    <property type="match status" value="1"/>
</dbReference>
<dbReference type="AlphaFoldDB" id="A0A9D4U2P2"/>
<dbReference type="SUPFAM" id="SSF47954">
    <property type="entry name" value="Cyclin-like"/>
    <property type="match status" value="1"/>
</dbReference>
<keyword evidence="6" id="KW-1185">Reference proteome</keyword>
<dbReference type="GO" id="GO:0019901">
    <property type="term" value="F:protein kinase binding"/>
    <property type="evidence" value="ECO:0007669"/>
    <property type="project" value="InterPro"/>
</dbReference>
<evidence type="ECO:0008006" key="7">
    <source>
        <dbReference type="Google" id="ProtNLM"/>
    </source>
</evidence>
<name>A0A9D4U2P2_ADICA</name>